<proteinExistence type="inferred from homology"/>
<keyword evidence="3" id="KW-0238">DNA-binding</keyword>
<dbReference type="GO" id="GO:0009307">
    <property type="term" value="P:DNA restriction-modification system"/>
    <property type="evidence" value="ECO:0007669"/>
    <property type="project" value="UniProtKB-KW"/>
</dbReference>
<dbReference type="EMBL" id="FXTP01000005">
    <property type="protein sequence ID" value="SMO57732.1"/>
    <property type="molecule type" value="Genomic_DNA"/>
</dbReference>
<keyword evidence="7" id="KW-1185">Reference proteome</keyword>
<gene>
    <name evidence="6" type="ORF">SAMN06265219_10579</name>
</gene>
<keyword evidence="4" id="KW-0175">Coiled coil</keyword>
<evidence type="ECO:0000256" key="2">
    <source>
        <dbReference type="ARBA" id="ARBA00022747"/>
    </source>
</evidence>
<dbReference type="InterPro" id="IPR044946">
    <property type="entry name" value="Restrct_endonuc_typeI_TRD_sf"/>
</dbReference>
<dbReference type="RefSeq" id="WP_142453908.1">
    <property type="nucleotide sequence ID" value="NZ_FXTP01000005.1"/>
</dbReference>
<evidence type="ECO:0000313" key="6">
    <source>
        <dbReference type="EMBL" id="SMO57732.1"/>
    </source>
</evidence>
<evidence type="ECO:0000256" key="3">
    <source>
        <dbReference type="ARBA" id="ARBA00023125"/>
    </source>
</evidence>
<feature type="domain" description="Type I restriction modification DNA specificity" evidence="5">
    <location>
        <begin position="219"/>
        <end position="393"/>
    </location>
</feature>
<keyword evidence="2" id="KW-0680">Restriction system</keyword>
<protein>
    <submittedName>
        <fullName evidence="6">Type I restriction enzyme, S subunit</fullName>
    </submittedName>
</protein>
<dbReference type="InterPro" id="IPR000055">
    <property type="entry name" value="Restrct_endonuc_typeI_TRD"/>
</dbReference>
<evidence type="ECO:0000259" key="5">
    <source>
        <dbReference type="Pfam" id="PF01420"/>
    </source>
</evidence>
<accession>A0A521CEA2</accession>
<dbReference type="PANTHER" id="PTHR30408:SF12">
    <property type="entry name" value="TYPE I RESTRICTION ENZYME MJAVIII SPECIFICITY SUBUNIT"/>
    <property type="match status" value="1"/>
</dbReference>
<dbReference type="SUPFAM" id="SSF116734">
    <property type="entry name" value="DNA methylase specificity domain"/>
    <property type="match status" value="2"/>
</dbReference>
<feature type="coiled-coil region" evidence="4">
    <location>
        <begin position="380"/>
        <end position="407"/>
    </location>
</feature>
<name>A0A521CEA2_9BACT</name>
<dbReference type="OrthoDB" id="667970at2"/>
<feature type="domain" description="Type I restriction modification DNA specificity" evidence="5">
    <location>
        <begin position="16"/>
        <end position="190"/>
    </location>
</feature>
<evidence type="ECO:0000256" key="4">
    <source>
        <dbReference type="SAM" id="Coils"/>
    </source>
</evidence>
<dbReference type="Pfam" id="PF01420">
    <property type="entry name" value="Methylase_S"/>
    <property type="match status" value="2"/>
</dbReference>
<dbReference type="InterPro" id="IPR052021">
    <property type="entry name" value="Type-I_RS_S_subunit"/>
</dbReference>
<dbReference type="AlphaFoldDB" id="A0A521CEA2"/>
<organism evidence="6 7">
    <name type="scientific">Gracilimonas mengyeensis</name>
    <dbReference type="NCBI Taxonomy" id="1302730"/>
    <lineage>
        <taxon>Bacteria</taxon>
        <taxon>Pseudomonadati</taxon>
        <taxon>Balneolota</taxon>
        <taxon>Balneolia</taxon>
        <taxon>Balneolales</taxon>
        <taxon>Balneolaceae</taxon>
        <taxon>Gracilimonas</taxon>
    </lineage>
</organism>
<dbReference type="Proteomes" id="UP000317557">
    <property type="component" value="Unassembled WGS sequence"/>
</dbReference>
<dbReference type="Gene3D" id="3.90.220.20">
    <property type="entry name" value="DNA methylase specificity domains"/>
    <property type="match status" value="2"/>
</dbReference>
<dbReference type="CDD" id="cd17521">
    <property type="entry name" value="RMtype1_S_Sau13435ORF2165P_TRD2-CR2_like"/>
    <property type="match status" value="1"/>
</dbReference>
<reference evidence="6 7" key="1">
    <citation type="submission" date="2017-05" db="EMBL/GenBank/DDBJ databases">
        <authorList>
            <person name="Varghese N."/>
            <person name="Submissions S."/>
        </authorList>
    </citation>
    <scope>NUCLEOTIDE SEQUENCE [LARGE SCALE GENOMIC DNA]</scope>
    <source>
        <strain evidence="6 7">DSM 21985</strain>
    </source>
</reference>
<sequence>MTSGKKYIGPSVKNVPDEWKIAPLGECIMGSGKYGINESASEYDPQKPRYLRITDIDDYGNLKQEGKKSVESEQYSKYLLELGDIVFARTGNTVGKTYLHEIDNGELVYAGYLIKYKPDANTLRPKYLKLYTDTAYYRNWINTISQRSGQPGVNSNEYRKMPILLPPLEEQDIILGIITFWDEAISKTEKLIQAKKRYKKGLMQRLLSGKVRFPEFEGEDWAEVRLGEVFDRVTEKNESDTVKNVLTISAQDGLVSQTDYYNKSVASKDLSNYIVIRQGDFAYNKSYSEGYPLGAIKRLDDYEKGVLSPLYICFRLTSDNVDSDFIAHFFEYGGLDHGIYKIAREGARNHGLLNVSVKDFFEIDITLPQYEEQKKIASILNKAMKEIELLEVQLEKYQQQKKGLMQQLLTGKVRVKHIDTGTN</sequence>
<dbReference type="Gene3D" id="1.10.287.1120">
    <property type="entry name" value="Bipartite methylase S protein"/>
    <property type="match status" value="1"/>
</dbReference>
<comment type="similarity">
    <text evidence="1">Belongs to the type-I restriction system S methylase family.</text>
</comment>
<dbReference type="GO" id="GO:0003677">
    <property type="term" value="F:DNA binding"/>
    <property type="evidence" value="ECO:0007669"/>
    <property type="project" value="UniProtKB-KW"/>
</dbReference>
<evidence type="ECO:0000313" key="7">
    <source>
        <dbReference type="Proteomes" id="UP000317557"/>
    </source>
</evidence>
<dbReference type="PANTHER" id="PTHR30408">
    <property type="entry name" value="TYPE-1 RESTRICTION ENZYME ECOKI SPECIFICITY PROTEIN"/>
    <property type="match status" value="1"/>
</dbReference>
<evidence type="ECO:0000256" key="1">
    <source>
        <dbReference type="ARBA" id="ARBA00010923"/>
    </source>
</evidence>